<dbReference type="AlphaFoldDB" id="A0A4S8KMP1"/>
<name>A0A4S8KMP1_DENBC</name>
<organism evidence="1 2">
    <name type="scientific">Dendrothele bispora (strain CBS 962.96)</name>
    <dbReference type="NCBI Taxonomy" id="1314807"/>
    <lineage>
        <taxon>Eukaryota</taxon>
        <taxon>Fungi</taxon>
        <taxon>Dikarya</taxon>
        <taxon>Basidiomycota</taxon>
        <taxon>Agaricomycotina</taxon>
        <taxon>Agaricomycetes</taxon>
        <taxon>Agaricomycetidae</taxon>
        <taxon>Agaricales</taxon>
        <taxon>Agaricales incertae sedis</taxon>
        <taxon>Dendrothele</taxon>
    </lineage>
</organism>
<dbReference type="EMBL" id="ML180898">
    <property type="protein sequence ID" value="THU76478.1"/>
    <property type="molecule type" value="Genomic_DNA"/>
</dbReference>
<evidence type="ECO:0000313" key="1">
    <source>
        <dbReference type="EMBL" id="THU76478.1"/>
    </source>
</evidence>
<evidence type="ECO:0000313" key="2">
    <source>
        <dbReference type="Proteomes" id="UP000297245"/>
    </source>
</evidence>
<sequence length="185" mass="20134">MSPVQYLQDPVEPRYPTNSSQLNLVLAPSLHQSRWSCFCQERPEAHVIFTIGGDLFPPPGGDKKLGVGKGISSTIMSRNPRWPCRSLRFTKVVDGAISSWDHCTDAKGDEIRNASVIYLQTEDRGMMGFSRLTDTFGTALTGCTNQKGMPAANSIPASSMFQVNALSTGAGKDDDEALCPWIHGL</sequence>
<accession>A0A4S8KMP1</accession>
<protein>
    <submittedName>
        <fullName evidence="1">Uncharacterized protein</fullName>
    </submittedName>
</protein>
<dbReference type="Proteomes" id="UP000297245">
    <property type="component" value="Unassembled WGS sequence"/>
</dbReference>
<reference evidence="1 2" key="1">
    <citation type="journal article" date="2019" name="Nat. Ecol. Evol.">
        <title>Megaphylogeny resolves global patterns of mushroom evolution.</title>
        <authorList>
            <person name="Varga T."/>
            <person name="Krizsan K."/>
            <person name="Foldi C."/>
            <person name="Dima B."/>
            <person name="Sanchez-Garcia M."/>
            <person name="Sanchez-Ramirez S."/>
            <person name="Szollosi G.J."/>
            <person name="Szarkandi J.G."/>
            <person name="Papp V."/>
            <person name="Albert L."/>
            <person name="Andreopoulos W."/>
            <person name="Angelini C."/>
            <person name="Antonin V."/>
            <person name="Barry K.W."/>
            <person name="Bougher N.L."/>
            <person name="Buchanan P."/>
            <person name="Buyck B."/>
            <person name="Bense V."/>
            <person name="Catcheside P."/>
            <person name="Chovatia M."/>
            <person name="Cooper J."/>
            <person name="Damon W."/>
            <person name="Desjardin D."/>
            <person name="Finy P."/>
            <person name="Geml J."/>
            <person name="Haridas S."/>
            <person name="Hughes K."/>
            <person name="Justo A."/>
            <person name="Karasinski D."/>
            <person name="Kautmanova I."/>
            <person name="Kiss B."/>
            <person name="Kocsube S."/>
            <person name="Kotiranta H."/>
            <person name="LaButti K.M."/>
            <person name="Lechner B.E."/>
            <person name="Liimatainen K."/>
            <person name="Lipzen A."/>
            <person name="Lukacs Z."/>
            <person name="Mihaltcheva S."/>
            <person name="Morgado L.N."/>
            <person name="Niskanen T."/>
            <person name="Noordeloos M.E."/>
            <person name="Ohm R.A."/>
            <person name="Ortiz-Santana B."/>
            <person name="Ovrebo C."/>
            <person name="Racz N."/>
            <person name="Riley R."/>
            <person name="Savchenko A."/>
            <person name="Shiryaev A."/>
            <person name="Soop K."/>
            <person name="Spirin V."/>
            <person name="Szebenyi C."/>
            <person name="Tomsovsky M."/>
            <person name="Tulloss R.E."/>
            <person name="Uehling J."/>
            <person name="Grigoriev I.V."/>
            <person name="Vagvolgyi C."/>
            <person name="Papp T."/>
            <person name="Martin F.M."/>
            <person name="Miettinen O."/>
            <person name="Hibbett D.S."/>
            <person name="Nagy L.G."/>
        </authorList>
    </citation>
    <scope>NUCLEOTIDE SEQUENCE [LARGE SCALE GENOMIC DNA]</scope>
    <source>
        <strain evidence="1 2">CBS 962.96</strain>
    </source>
</reference>
<gene>
    <name evidence="1" type="ORF">K435DRAFT_813374</name>
</gene>
<keyword evidence="2" id="KW-1185">Reference proteome</keyword>
<proteinExistence type="predicted"/>